<name>A0A9P6GWD0_9MICR</name>
<organism evidence="2 3">
    <name type="scientific">Nosema granulosis</name>
    <dbReference type="NCBI Taxonomy" id="83296"/>
    <lineage>
        <taxon>Eukaryota</taxon>
        <taxon>Fungi</taxon>
        <taxon>Fungi incertae sedis</taxon>
        <taxon>Microsporidia</taxon>
        <taxon>Nosematidae</taxon>
        <taxon>Nosema</taxon>
    </lineage>
</organism>
<accession>A0A9P6GWD0</accession>
<sequence length="184" mass="21845">MLTFTRGKEILQTIEIHNKDPLSLSTYQEILQKEKKPVFSLLICATTRFVYLARDIIEMRYSVDEQINVYLLRDPLSREVVEDVWFFEVLKNPIYESKIVYDSKMAIELCTTTHRNVLEDTTVYAHYISNEIGVLYDKDLQYRILKYKRDEIDIISLIVYILVVIFALFLLLVTFSFTIESHKR</sequence>
<evidence type="ECO:0000313" key="3">
    <source>
        <dbReference type="Proteomes" id="UP000740883"/>
    </source>
</evidence>
<dbReference type="Proteomes" id="UP000740883">
    <property type="component" value="Unassembled WGS sequence"/>
</dbReference>
<protein>
    <submittedName>
        <fullName evidence="2">Uncharacterized protein</fullName>
    </submittedName>
</protein>
<keyword evidence="1" id="KW-1133">Transmembrane helix</keyword>
<evidence type="ECO:0000313" key="2">
    <source>
        <dbReference type="EMBL" id="KAF9761150.1"/>
    </source>
</evidence>
<keyword evidence="1" id="KW-0812">Transmembrane</keyword>
<evidence type="ECO:0000256" key="1">
    <source>
        <dbReference type="SAM" id="Phobius"/>
    </source>
</evidence>
<feature type="transmembrane region" description="Helical" evidence="1">
    <location>
        <begin position="154"/>
        <end position="179"/>
    </location>
</feature>
<gene>
    <name evidence="2" type="ORF">NGRA_2825</name>
</gene>
<dbReference type="AlphaFoldDB" id="A0A9P6GWD0"/>
<reference evidence="2 3" key="1">
    <citation type="journal article" date="2020" name="Genome Biol. Evol.">
        <title>Comparative genomics of strictly vertically transmitted, feminizing microsporidia endosymbionts of amphipod crustaceans.</title>
        <authorList>
            <person name="Cormier A."/>
            <person name="Chebbi M.A."/>
            <person name="Giraud I."/>
            <person name="Wattier R."/>
            <person name="Teixeira M."/>
            <person name="Gilbert C."/>
            <person name="Rigaud T."/>
            <person name="Cordaux R."/>
        </authorList>
    </citation>
    <scope>NUCLEOTIDE SEQUENCE [LARGE SCALE GENOMIC DNA]</scope>
    <source>
        <strain evidence="2 3">Ou3-Ou53</strain>
    </source>
</reference>
<comment type="caution">
    <text evidence="2">The sequence shown here is derived from an EMBL/GenBank/DDBJ whole genome shotgun (WGS) entry which is preliminary data.</text>
</comment>
<dbReference type="OrthoDB" id="2192581at2759"/>
<keyword evidence="1" id="KW-0472">Membrane</keyword>
<keyword evidence="3" id="KW-1185">Reference proteome</keyword>
<proteinExistence type="predicted"/>
<dbReference type="EMBL" id="SBJO01000406">
    <property type="protein sequence ID" value="KAF9761150.1"/>
    <property type="molecule type" value="Genomic_DNA"/>
</dbReference>